<organism evidence="1 2">
    <name type="scientific">Marasmiellus scandens</name>
    <dbReference type="NCBI Taxonomy" id="2682957"/>
    <lineage>
        <taxon>Eukaryota</taxon>
        <taxon>Fungi</taxon>
        <taxon>Dikarya</taxon>
        <taxon>Basidiomycota</taxon>
        <taxon>Agaricomycotina</taxon>
        <taxon>Agaricomycetes</taxon>
        <taxon>Agaricomycetidae</taxon>
        <taxon>Agaricales</taxon>
        <taxon>Marasmiineae</taxon>
        <taxon>Omphalotaceae</taxon>
        <taxon>Marasmiellus</taxon>
    </lineage>
</organism>
<dbReference type="EMBL" id="JBANRG010000008">
    <property type="protein sequence ID" value="KAK7464180.1"/>
    <property type="molecule type" value="Genomic_DNA"/>
</dbReference>
<sequence length="229" mass="25871">MTTTPATVTFVQPMPIPGSPQAPLFSGKNAKLYLDTIVRHGAAAGISDKDELVDFIYYYSADDIQEVIRYNPDLDIEETTKTWDKAKTAFLSIYQISDTVPDYTLDNLREFVAQHAQRGPYTDKVQIEEYHKSFVKIANVLVKCIPSEWKEWFINECPEEKRQADSALTVAEHQRGEDFSKSACLYTRPLFEKYGVKFDSPFLGSRVAKYGSYLPESSGEALSRLGGIN</sequence>
<evidence type="ECO:0000313" key="2">
    <source>
        <dbReference type="Proteomes" id="UP001498398"/>
    </source>
</evidence>
<reference evidence="1 2" key="1">
    <citation type="submission" date="2024-01" db="EMBL/GenBank/DDBJ databases">
        <title>A draft genome for the cacao thread blight pathogen Marasmiellus scandens.</title>
        <authorList>
            <person name="Baruah I.K."/>
            <person name="Leung J."/>
            <person name="Bukari Y."/>
            <person name="Amoako-Attah I."/>
            <person name="Meinhardt L.W."/>
            <person name="Bailey B.A."/>
            <person name="Cohen S.P."/>
        </authorList>
    </citation>
    <scope>NUCLEOTIDE SEQUENCE [LARGE SCALE GENOMIC DNA]</scope>
    <source>
        <strain evidence="1 2">GH-19</strain>
    </source>
</reference>
<proteinExistence type="predicted"/>
<name>A0ABR1JQC5_9AGAR</name>
<gene>
    <name evidence="1" type="ORF">VKT23_006346</name>
</gene>
<keyword evidence="2" id="KW-1185">Reference proteome</keyword>
<dbReference type="Proteomes" id="UP001498398">
    <property type="component" value="Unassembled WGS sequence"/>
</dbReference>
<evidence type="ECO:0000313" key="1">
    <source>
        <dbReference type="EMBL" id="KAK7464180.1"/>
    </source>
</evidence>
<comment type="caution">
    <text evidence="1">The sequence shown here is derived from an EMBL/GenBank/DDBJ whole genome shotgun (WGS) entry which is preliminary data.</text>
</comment>
<accession>A0ABR1JQC5</accession>
<protein>
    <submittedName>
        <fullName evidence="1">Uncharacterized protein</fullName>
    </submittedName>
</protein>